<keyword evidence="10" id="KW-1185">Reference proteome</keyword>
<evidence type="ECO:0000259" key="8">
    <source>
        <dbReference type="Pfam" id="PF17851"/>
    </source>
</evidence>
<name>A0A847S091_9BACT</name>
<evidence type="ECO:0000256" key="3">
    <source>
        <dbReference type="ARBA" id="ARBA00023295"/>
    </source>
</evidence>
<evidence type="ECO:0000256" key="5">
    <source>
        <dbReference type="PIRSR" id="PIRSR606710-2"/>
    </source>
</evidence>
<evidence type="ECO:0000256" key="4">
    <source>
        <dbReference type="PIRSR" id="PIRSR606710-1"/>
    </source>
</evidence>
<feature type="domain" description="Beta-xylosidase C-terminal Concanavalin A-like" evidence="8">
    <location>
        <begin position="335"/>
        <end position="520"/>
    </location>
</feature>
<dbReference type="RefSeq" id="WP_168873679.1">
    <property type="nucleotide sequence ID" value="NZ_JABAIA010000003.1"/>
</dbReference>
<dbReference type="Gene3D" id="2.115.10.20">
    <property type="entry name" value="Glycosyl hydrolase domain, family 43"/>
    <property type="match status" value="1"/>
</dbReference>
<reference evidence="9 10" key="1">
    <citation type="submission" date="2020-04" db="EMBL/GenBank/DDBJ databases">
        <authorList>
            <person name="Yin C."/>
        </authorList>
    </citation>
    <scope>NUCLEOTIDE SEQUENCE [LARGE SCALE GENOMIC DNA]</scope>
    <source>
        <strain evidence="9 10">Ae27</strain>
    </source>
</reference>
<dbReference type="Gene3D" id="2.60.120.200">
    <property type="match status" value="1"/>
</dbReference>
<dbReference type="InterPro" id="IPR023296">
    <property type="entry name" value="Glyco_hydro_beta-prop_sf"/>
</dbReference>
<comment type="similarity">
    <text evidence="1 6">Belongs to the glycosyl hydrolase 43 family.</text>
</comment>
<dbReference type="GO" id="GO:0005975">
    <property type="term" value="P:carbohydrate metabolic process"/>
    <property type="evidence" value="ECO:0007669"/>
    <property type="project" value="InterPro"/>
</dbReference>
<dbReference type="SUPFAM" id="SSF75005">
    <property type="entry name" value="Arabinanase/levansucrase/invertase"/>
    <property type="match status" value="1"/>
</dbReference>
<dbReference type="SUPFAM" id="SSF49899">
    <property type="entry name" value="Concanavalin A-like lectins/glucanases"/>
    <property type="match status" value="1"/>
</dbReference>
<feature type="active site" description="Proton donor" evidence="4">
    <location>
        <position position="213"/>
    </location>
</feature>
<comment type="caution">
    <text evidence="9">The sequence shown here is derived from an EMBL/GenBank/DDBJ whole genome shotgun (WGS) entry which is preliminary data.</text>
</comment>
<evidence type="ECO:0000256" key="7">
    <source>
        <dbReference type="SAM" id="SignalP"/>
    </source>
</evidence>
<organism evidence="9 10">
    <name type="scientific">Chitinophaga varians</name>
    <dbReference type="NCBI Taxonomy" id="2202339"/>
    <lineage>
        <taxon>Bacteria</taxon>
        <taxon>Pseudomonadati</taxon>
        <taxon>Bacteroidota</taxon>
        <taxon>Chitinophagia</taxon>
        <taxon>Chitinophagales</taxon>
        <taxon>Chitinophagaceae</taxon>
        <taxon>Chitinophaga</taxon>
    </lineage>
</organism>
<feature type="chain" id="PRO_5032335564" evidence="7">
    <location>
        <begin position="26"/>
        <end position="521"/>
    </location>
</feature>
<dbReference type="Proteomes" id="UP000570474">
    <property type="component" value="Unassembled WGS sequence"/>
</dbReference>
<dbReference type="InterPro" id="IPR051795">
    <property type="entry name" value="Glycosyl_Hydrlase_43"/>
</dbReference>
<gene>
    <name evidence="9" type="ORF">HGH92_25745</name>
</gene>
<evidence type="ECO:0000256" key="2">
    <source>
        <dbReference type="ARBA" id="ARBA00022801"/>
    </source>
</evidence>
<evidence type="ECO:0000313" key="9">
    <source>
        <dbReference type="EMBL" id="NLR67734.1"/>
    </source>
</evidence>
<dbReference type="PANTHER" id="PTHR42812:SF12">
    <property type="entry name" value="BETA-XYLOSIDASE-RELATED"/>
    <property type="match status" value="1"/>
</dbReference>
<dbReference type="InterPro" id="IPR013320">
    <property type="entry name" value="ConA-like_dom_sf"/>
</dbReference>
<dbReference type="CDD" id="cd09001">
    <property type="entry name" value="GH43_FsAxh1-like"/>
    <property type="match status" value="1"/>
</dbReference>
<evidence type="ECO:0000313" key="10">
    <source>
        <dbReference type="Proteomes" id="UP000570474"/>
    </source>
</evidence>
<dbReference type="Pfam" id="PF04616">
    <property type="entry name" value="Glyco_hydro_43"/>
    <property type="match status" value="1"/>
</dbReference>
<dbReference type="AlphaFoldDB" id="A0A847S091"/>
<accession>A0A847S091</accession>
<dbReference type="InterPro" id="IPR006710">
    <property type="entry name" value="Glyco_hydro_43"/>
</dbReference>
<sequence>MRHLSFLSRWACLLLWLLAGSDLHAQTNTSWTPDNGDGTFKNPLMWGDWPDPDIIRVGDKFYFVSTSMHYVPGCPIAVSNDLVNWKMAGYAVSRYEEDPRYDLRGGNMYLSGSWAATIRHHNGLFYVGFCTPDMDGRKGQFSMCTAKNIEGPWTRTIFPEYLYDPGLFFDDDGKVYVVHGQQKLFITELNSNALSVKTPRREIYDNRAFPYLEGSHMYKGNGKYYILGSTGGTRGRQVCLRSDSIYGPYESKVVIQDDHTYPGNGLHQGGMVQLQNGDWWFIIMQDRGPIGRVPNLEPVTWVDGWPMLGTGGKGVDTFPKPAVGKTYPVSVPATTDEFNNKMLGLQWQWNHNPDNNKWSLTKRPGYLRLYAGKARNLMEARNTLTQRVEGPYSEGTALLDLSGLKQGDIAGLGVFQSPYAYIGVRYNGKKRELVMVNADSTVTVIPCTSSKIWLKAMVREKDFTATFAYSYDGKHFTIIGNQLKMGLGLDWTANRFALFLFNTDLNSPESTGYADFDWFRR</sequence>
<keyword evidence="7" id="KW-0732">Signal</keyword>
<feature type="site" description="Important for catalytic activity, responsible for pKa modulation of the active site Glu and correct orientation of both the proton donor and substrate" evidence="5">
    <location>
        <position position="164"/>
    </location>
</feature>
<keyword evidence="3 6" id="KW-0326">Glycosidase</keyword>
<dbReference type="PANTHER" id="PTHR42812">
    <property type="entry name" value="BETA-XYLOSIDASE"/>
    <property type="match status" value="1"/>
</dbReference>
<evidence type="ECO:0000256" key="1">
    <source>
        <dbReference type="ARBA" id="ARBA00009865"/>
    </source>
</evidence>
<dbReference type="EMBL" id="JABAIA010000003">
    <property type="protein sequence ID" value="NLR67734.1"/>
    <property type="molecule type" value="Genomic_DNA"/>
</dbReference>
<feature type="active site" description="Proton acceptor" evidence="4">
    <location>
        <position position="51"/>
    </location>
</feature>
<protein>
    <submittedName>
        <fullName evidence="9">Glycosyl hydrolase 43 family protein</fullName>
    </submittedName>
</protein>
<dbReference type="InterPro" id="IPR041542">
    <property type="entry name" value="GH43_C2"/>
</dbReference>
<evidence type="ECO:0000256" key="6">
    <source>
        <dbReference type="RuleBase" id="RU361187"/>
    </source>
</evidence>
<keyword evidence="2 6" id="KW-0378">Hydrolase</keyword>
<feature type="signal peptide" evidence="7">
    <location>
        <begin position="1"/>
        <end position="25"/>
    </location>
</feature>
<dbReference type="Pfam" id="PF17851">
    <property type="entry name" value="GH43_C2"/>
    <property type="match status" value="1"/>
</dbReference>
<dbReference type="GO" id="GO:0004553">
    <property type="term" value="F:hydrolase activity, hydrolyzing O-glycosyl compounds"/>
    <property type="evidence" value="ECO:0007669"/>
    <property type="project" value="InterPro"/>
</dbReference>
<proteinExistence type="inferred from homology"/>